<organism evidence="2 3">
    <name type="scientific">Candidatus Nitrospira nitrificans</name>
    <dbReference type="NCBI Taxonomy" id="1742973"/>
    <lineage>
        <taxon>Bacteria</taxon>
        <taxon>Pseudomonadati</taxon>
        <taxon>Nitrospirota</taxon>
        <taxon>Nitrospiria</taxon>
        <taxon>Nitrospirales</taxon>
        <taxon>Nitrospiraceae</taxon>
        <taxon>Nitrospira</taxon>
    </lineage>
</organism>
<evidence type="ECO:0000256" key="1">
    <source>
        <dbReference type="SAM" id="SignalP"/>
    </source>
</evidence>
<gene>
    <name evidence="2" type="ORF">COMA2_20501</name>
</gene>
<keyword evidence="2" id="KW-0449">Lipoprotein</keyword>
<dbReference type="PIRSF" id="PIRSF004982">
    <property type="entry name" value="SlP"/>
    <property type="match status" value="1"/>
</dbReference>
<reference evidence="3" key="1">
    <citation type="submission" date="2015-10" db="EMBL/GenBank/DDBJ databases">
        <authorList>
            <person name="Luecker S."/>
            <person name="Luecker S."/>
        </authorList>
    </citation>
    <scope>NUCLEOTIDE SEQUENCE [LARGE SCALE GENOMIC DNA]</scope>
</reference>
<dbReference type="NCBIfam" id="TIGR00752">
    <property type="entry name" value="slp"/>
    <property type="match status" value="1"/>
</dbReference>
<dbReference type="PANTHER" id="PTHR37530">
    <property type="entry name" value="OUTER MEMBRANE PROTEIN SLP"/>
    <property type="match status" value="1"/>
</dbReference>
<dbReference type="AlphaFoldDB" id="A0A0S4LLB3"/>
<dbReference type="Pfam" id="PF03843">
    <property type="entry name" value="Slp"/>
    <property type="match status" value="1"/>
</dbReference>
<sequence length="193" mass="21759">MKRFLAVCYNSLMRQFRSLVMTAFLLVAPGCALLGGRTDIDTSNIPQITFSQVKTAPESYHGQPVTFGGKVLAAKRLKEGTRIEVLQLPLTSSSQPVMDLSKSQGRFIALQKQFLDPATIPAGTFVTIAGEVAGSLTMPLDETEYTYPLLHVTNLRTWADDEDDAPRIRRHMGPGPYWGPYWSPYWRPWPYYW</sequence>
<dbReference type="InterPro" id="IPR004658">
    <property type="entry name" value="OMP_Slp"/>
</dbReference>
<dbReference type="OrthoDB" id="5397282at2"/>
<proteinExistence type="predicted"/>
<dbReference type="EMBL" id="CZPZ01000012">
    <property type="protein sequence ID" value="CUS35890.1"/>
    <property type="molecule type" value="Genomic_DNA"/>
</dbReference>
<accession>A0A0S4LLB3</accession>
<keyword evidence="1" id="KW-0732">Signal</keyword>
<dbReference type="PANTHER" id="PTHR37530:SF1">
    <property type="entry name" value="OUTER MEMBRANE PROTEIN SLP"/>
    <property type="match status" value="1"/>
</dbReference>
<dbReference type="RefSeq" id="WP_090897319.1">
    <property type="nucleotide sequence ID" value="NZ_CZPZ01000012.1"/>
</dbReference>
<name>A0A0S4LLB3_9BACT</name>
<evidence type="ECO:0000313" key="3">
    <source>
        <dbReference type="Proteomes" id="UP000198736"/>
    </source>
</evidence>
<dbReference type="Proteomes" id="UP000198736">
    <property type="component" value="Unassembled WGS sequence"/>
</dbReference>
<keyword evidence="3" id="KW-1185">Reference proteome</keyword>
<protein>
    <submittedName>
        <fullName evidence="2">Putative Outer membrane lipoprotein Slp</fullName>
    </submittedName>
</protein>
<evidence type="ECO:0000313" key="2">
    <source>
        <dbReference type="EMBL" id="CUS35890.1"/>
    </source>
</evidence>
<feature type="signal peptide" evidence="1">
    <location>
        <begin position="1"/>
        <end position="34"/>
    </location>
</feature>
<dbReference type="GO" id="GO:0019867">
    <property type="term" value="C:outer membrane"/>
    <property type="evidence" value="ECO:0007669"/>
    <property type="project" value="InterPro"/>
</dbReference>
<dbReference type="STRING" id="1742973.COMA2_20501"/>
<feature type="chain" id="PRO_5006624143" evidence="1">
    <location>
        <begin position="35"/>
        <end position="193"/>
    </location>
</feature>